<dbReference type="AlphaFoldDB" id="A0AA88MRM6"/>
<dbReference type="InterPro" id="IPR009465">
    <property type="entry name" value="Spondin_N"/>
</dbReference>
<keyword evidence="3" id="KW-0964">Secreted</keyword>
<dbReference type="InterPro" id="IPR002861">
    <property type="entry name" value="Reeler_dom"/>
</dbReference>
<dbReference type="Pfam" id="PF00090">
    <property type="entry name" value="TSP_1"/>
    <property type="match status" value="5"/>
</dbReference>
<keyword evidence="10" id="KW-0325">Glycoprotein</keyword>
<dbReference type="InterPro" id="IPR038678">
    <property type="entry name" value="Spondin_N_sf"/>
</dbReference>
<dbReference type="FunFam" id="2.60.40.4060:FF:000002">
    <property type="entry name" value="Spondin-1"/>
    <property type="match status" value="1"/>
</dbReference>
<dbReference type="PROSITE" id="PS51019">
    <property type="entry name" value="REELIN"/>
    <property type="match status" value="1"/>
</dbReference>
<dbReference type="FunFam" id="2.20.100.10:FF:000026">
    <property type="entry name" value="Spondin 1"/>
    <property type="match status" value="1"/>
</dbReference>
<dbReference type="Pfam" id="PF02014">
    <property type="entry name" value="Reeler"/>
    <property type="match status" value="1"/>
</dbReference>
<dbReference type="PROSITE" id="PS51020">
    <property type="entry name" value="SPONDIN"/>
    <property type="match status" value="1"/>
</dbReference>
<keyword evidence="5" id="KW-0479">Metal-binding</keyword>
<dbReference type="Pfam" id="PF19028">
    <property type="entry name" value="TSP1_spondin"/>
    <property type="match status" value="1"/>
</dbReference>
<dbReference type="InterPro" id="IPR051418">
    <property type="entry name" value="Spondin/Thrombospondin_T1"/>
</dbReference>
<keyword evidence="9" id="KW-1015">Disulfide bond</keyword>
<keyword evidence="7" id="KW-0677">Repeat</keyword>
<dbReference type="FunFam" id="2.60.40.2130:FF:000001">
    <property type="entry name" value="Spondin 1a"/>
    <property type="match status" value="1"/>
</dbReference>
<evidence type="ECO:0000256" key="12">
    <source>
        <dbReference type="SAM" id="SignalP"/>
    </source>
</evidence>
<name>A0AA88MRM6_CHASR</name>
<dbReference type="SMART" id="SM00209">
    <property type="entry name" value="TSP1"/>
    <property type="match status" value="6"/>
</dbReference>
<comment type="subcellular location">
    <subcellularLocation>
        <location evidence="1">Secreted</location>
        <location evidence="1">Extracellular space</location>
        <location evidence="1">Extracellular matrix</location>
    </subcellularLocation>
</comment>
<keyword evidence="8" id="KW-0130">Cell adhesion</keyword>
<dbReference type="Proteomes" id="UP001187415">
    <property type="component" value="Unassembled WGS sequence"/>
</dbReference>
<dbReference type="EMBL" id="JAUPFM010000009">
    <property type="protein sequence ID" value="KAK2841848.1"/>
    <property type="molecule type" value="Genomic_DNA"/>
</dbReference>
<dbReference type="CDD" id="cd08544">
    <property type="entry name" value="Reeler"/>
    <property type="match status" value="1"/>
</dbReference>
<dbReference type="GO" id="GO:0007155">
    <property type="term" value="P:cell adhesion"/>
    <property type="evidence" value="ECO:0007669"/>
    <property type="project" value="UniProtKB-KW"/>
</dbReference>
<keyword evidence="6 12" id="KW-0732">Signal</keyword>
<dbReference type="PANTHER" id="PTHR11311:SF16">
    <property type="entry name" value="SPONDIN-1"/>
    <property type="match status" value="1"/>
</dbReference>
<evidence type="ECO:0000313" key="15">
    <source>
        <dbReference type="EMBL" id="KAK2841848.1"/>
    </source>
</evidence>
<dbReference type="PROSITE" id="PS50092">
    <property type="entry name" value="TSP1"/>
    <property type="match status" value="6"/>
</dbReference>
<evidence type="ECO:0000256" key="1">
    <source>
        <dbReference type="ARBA" id="ARBA00004498"/>
    </source>
</evidence>
<dbReference type="Pfam" id="PF06468">
    <property type="entry name" value="Spond_N"/>
    <property type="match status" value="1"/>
</dbReference>
<feature type="domain" description="Reelin" evidence="13">
    <location>
        <begin position="22"/>
        <end position="190"/>
    </location>
</feature>
<dbReference type="InterPro" id="IPR036383">
    <property type="entry name" value="TSP1_rpt_sf"/>
</dbReference>
<feature type="domain" description="Spondin" evidence="14">
    <location>
        <begin position="190"/>
        <end position="383"/>
    </location>
</feature>
<dbReference type="NCBIfam" id="NF038123">
    <property type="entry name" value="NF038123_dom"/>
    <property type="match status" value="1"/>
</dbReference>
<dbReference type="InterPro" id="IPR042307">
    <property type="entry name" value="Reeler_sf"/>
</dbReference>
<evidence type="ECO:0000313" key="16">
    <source>
        <dbReference type="Proteomes" id="UP001187415"/>
    </source>
</evidence>
<dbReference type="GO" id="GO:0046872">
    <property type="term" value="F:metal ion binding"/>
    <property type="evidence" value="ECO:0007669"/>
    <property type="project" value="UniProtKB-KW"/>
</dbReference>
<evidence type="ECO:0000256" key="4">
    <source>
        <dbReference type="ARBA" id="ARBA00022530"/>
    </source>
</evidence>
<evidence type="ECO:0000256" key="7">
    <source>
        <dbReference type="ARBA" id="ARBA00022737"/>
    </source>
</evidence>
<evidence type="ECO:0000256" key="10">
    <source>
        <dbReference type="ARBA" id="ARBA00023180"/>
    </source>
</evidence>
<dbReference type="GO" id="GO:0031012">
    <property type="term" value="C:extracellular matrix"/>
    <property type="evidence" value="ECO:0007669"/>
    <property type="project" value="TreeGrafter"/>
</dbReference>
<comment type="caution">
    <text evidence="15">The sequence shown here is derived from an EMBL/GenBank/DDBJ whole genome shotgun (WGS) entry which is preliminary data.</text>
</comment>
<evidence type="ECO:0000256" key="11">
    <source>
        <dbReference type="ARBA" id="ARBA00030964"/>
    </source>
</evidence>
<evidence type="ECO:0000259" key="14">
    <source>
        <dbReference type="PROSITE" id="PS51020"/>
    </source>
</evidence>
<evidence type="ECO:0000256" key="3">
    <source>
        <dbReference type="ARBA" id="ARBA00022525"/>
    </source>
</evidence>
<reference evidence="15" key="1">
    <citation type="submission" date="2023-07" db="EMBL/GenBank/DDBJ databases">
        <title>Chromosome-level Genome Assembly of Striped Snakehead (Channa striata).</title>
        <authorList>
            <person name="Liu H."/>
        </authorList>
    </citation>
    <scope>NUCLEOTIDE SEQUENCE</scope>
    <source>
        <strain evidence="15">Gz</strain>
        <tissue evidence="15">Muscle</tissue>
    </source>
</reference>
<gene>
    <name evidence="15" type="ORF">Q5P01_012048</name>
</gene>
<dbReference type="InterPro" id="IPR044004">
    <property type="entry name" value="TSP1_spondin_dom"/>
</dbReference>
<protein>
    <recommendedName>
        <fullName evidence="2">Spondin-1</fullName>
    </recommendedName>
    <alternativeName>
        <fullName evidence="11">F-spondin</fullName>
    </alternativeName>
</protein>
<feature type="signal peptide" evidence="12">
    <location>
        <begin position="1"/>
        <end position="17"/>
    </location>
</feature>
<evidence type="ECO:0000256" key="5">
    <source>
        <dbReference type="ARBA" id="ARBA00022723"/>
    </source>
</evidence>
<sequence length="784" mass="88337">MGMCLHLLLLQYYFVSSFVCHAVAFVEEPAGRSDGYCGRILRAQTQGTRREGHHEFRLRVEGDPETYDPGKTYRVVLLATSPAYFRGFTLIALKEGREGTADDDYTGQFQIIDEDETQFMTNCPPAVTESTPRRRTRIQVYWTAPPTGTGCVILKASIVQKRVIYFQDEGSLTIRLCEKERVIGEATGAPAMECCACGTAKYRLTFYGNWSEKVHPKDYPRRANHWSALIGASHSKGYVLWEYGGYASEGVRQVAELGSPIKMEEEIRQKGDEVLTVIKTKAQWPAWQPLNLRAAPSAEFSVDRTRHMMSFLTMLGPSPDWNVGLSGEDLCTNECGWVQRLVTDLIPWDAGTDSGVTYESPNKPTIPQEKIRPLTSLDHPQSPFYDPEGGAIMPVARVVVERIARKGEQCNVVPDTIDDIVADIGQEEKEEDDTPETCIYSGWSPWSACSSATCEKGRRMRQRMLKAQLDLSVPCPHTQDFQPCMGPGCSMEEPSTCMMSEWISWSACSVSCGMGMRSRERYVKQYPEDGSLCQLHTEETEKCVVNDECSASSCVVTEWGEWDPCSVTCGLGMKRRERMVKMPPIDGSMCETEVAEVEKCMMPECHTIPCMLSPWSDWSECSVTCGRGIRTRQRMLKSDPAECTEELEQTEKCMLPECPVDCMVSEWSEWSECNKSCGKGHTIRTRMIKLEPQFGGSACPETIQRKKCKIRKCRTKRRERGGNGGERRPQDDQQSCRVQSWTTWTDCTKPCGGGLQDRFMGKKKKAKARCKTRRQSRACNTHPC</sequence>
<evidence type="ECO:0000256" key="6">
    <source>
        <dbReference type="ARBA" id="ARBA00022729"/>
    </source>
</evidence>
<accession>A0AA88MRM6</accession>
<evidence type="ECO:0000259" key="13">
    <source>
        <dbReference type="PROSITE" id="PS51019"/>
    </source>
</evidence>
<evidence type="ECO:0000256" key="2">
    <source>
        <dbReference type="ARBA" id="ARBA00019594"/>
    </source>
</evidence>
<keyword evidence="4" id="KW-0272">Extracellular matrix</keyword>
<evidence type="ECO:0000256" key="8">
    <source>
        <dbReference type="ARBA" id="ARBA00022889"/>
    </source>
</evidence>
<dbReference type="FunFam" id="2.20.100.10:FF:000013">
    <property type="entry name" value="Spondin 1a"/>
    <property type="match status" value="2"/>
</dbReference>
<dbReference type="Gene3D" id="2.60.40.4060">
    <property type="entry name" value="Reeler domain"/>
    <property type="match status" value="1"/>
</dbReference>
<evidence type="ECO:0000256" key="9">
    <source>
        <dbReference type="ARBA" id="ARBA00023157"/>
    </source>
</evidence>
<dbReference type="PANTHER" id="PTHR11311">
    <property type="entry name" value="SPONDIN"/>
    <property type="match status" value="1"/>
</dbReference>
<keyword evidence="16" id="KW-1185">Reference proteome</keyword>
<dbReference type="Gene3D" id="2.20.100.10">
    <property type="entry name" value="Thrombospondin type-1 (TSP1) repeat"/>
    <property type="match status" value="6"/>
</dbReference>
<organism evidence="15 16">
    <name type="scientific">Channa striata</name>
    <name type="common">Snakehead murrel</name>
    <name type="synonym">Ophicephalus striatus</name>
    <dbReference type="NCBI Taxonomy" id="64152"/>
    <lineage>
        <taxon>Eukaryota</taxon>
        <taxon>Metazoa</taxon>
        <taxon>Chordata</taxon>
        <taxon>Craniata</taxon>
        <taxon>Vertebrata</taxon>
        <taxon>Euteleostomi</taxon>
        <taxon>Actinopterygii</taxon>
        <taxon>Neopterygii</taxon>
        <taxon>Teleostei</taxon>
        <taxon>Neoteleostei</taxon>
        <taxon>Acanthomorphata</taxon>
        <taxon>Anabantaria</taxon>
        <taxon>Anabantiformes</taxon>
        <taxon>Channoidei</taxon>
        <taxon>Channidae</taxon>
        <taxon>Channa</taxon>
    </lineage>
</organism>
<dbReference type="InterPro" id="IPR000884">
    <property type="entry name" value="TSP1_rpt"/>
</dbReference>
<feature type="chain" id="PRO_5041683555" description="Spondin-1" evidence="12">
    <location>
        <begin position="18"/>
        <end position="784"/>
    </location>
</feature>
<dbReference type="SUPFAM" id="SSF82895">
    <property type="entry name" value="TSP-1 type 1 repeat"/>
    <property type="match status" value="6"/>
</dbReference>
<proteinExistence type="predicted"/>
<dbReference type="Gene3D" id="2.60.40.2130">
    <property type="entry name" value="F-spondin domain"/>
    <property type="match status" value="1"/>
</dbReference>